<sequence>MKIISVFNNKGGVGKSTLSFHLAHALAEKGVKTLMVDLDPQSNLTLQCMSSEELEELWTEEEPFIEDFQAALDDSQGSFSEFLSKSRSVHCHLKPIEDGVFESFELSEVYNAAPNLGLIPGRLSLHTFEDKLAKSWSDAFMGDPQALRLLTGIRRLCLDVGEKHGYDVAIIDTSPSLGMMNRVIISTSTGFFVPCMPDMFSTFGLTNIGLALETWRSQFNVMYSLLSDKKRSAFPDHFVKLLGYTIYNARRYTGQNEYDLATAHYAYASRLPKVIEDKIPKECYAHLAEGVISRPIGGTSVMHSHNTLPSMAQKYRTPMWNVPDLTNLEPEDRSTISGNRGMYTAKQGAYHAFADEIMNRVKGVED</sequence>
<evidence type="ECO:0000313" key="2">
    <source>
        <dbReference type="EMBL" id="MFD2311932.1"/>
    </source>
</evidence>
<dbReference type="Gene3D" id="3.40.50.300">
    <property type="entry name" value="P-loop containing nucleotide triphosphate hydrolases"/>
    <property type="match status" value="1"/>
</dbReference>
<dbReference type="Pfam" id="PF13614">
    <property type="entry name" value="AAA_31"/>
    <property type="match status" value="1"/>
</dbReference>
<dbReference type="SUPFAM" id="SSF52540">
    <property type="entry name" value="P-loop containing nucleoside triphosphate hydrolases"/>
    <property type="match status" value="1"/>
</dbReference>
<name>A0ABW5EF95_9GAMM</name>
<evidence type="ECO:0000259" key="1">
    <source>
        <dbReference type="Pfam" id="PF13614"/>
    </source>
</evidence>
<dbReference type="InterPro" id="IPR025669">
    <property type="entry name" value="AAA_dom"/>
</dbReference>
<dbReference type="InterPro" id="IPR050678">
    <property type="entry name" value="DNA_Partitioning_ATPase"/>
</dbReference>
<dbReference type="Proteomes" id="UP001597425">
    <property type="component" value="Unassembled WGS sequence"/>
</dbReference>
<accession>A0ABW5EF95</accession>
<dbReference type="InterPro" id="IPR027417">
    <property type="entry name" value="P-loop_NTPase"/>
</dbReference>
<keyword evidence="3" id="KW-1185">Reference proteome</keyword>
<dbReference type="EMBL" id="JBHUJD010000024">
    <property type="protein sequence ID" value="MFD2311932.1"/>
    <property type="molecule type" value="Genomic_DNA"/>
</dbReference>
<comment type="caution">
    <text evidence="2">The sequence shown here is derived from an EMBL/GenBank/DDBJ whole genome shotgun (WGS) entry which is preliminary data.</text>
</comment>
<evidence type="ECO:0000313" key="3">
    <source>
        <dbReference type="Proteomes" id="UP001597425"/>
    </source>
</evidence>
<dbReference type="PANTHER" id="PTHR13696">
    <property type="entry name" value="P-LOOP CONTAINING NUCLEOSIDE TRIPHOSPHATE HYDROLASE"/>
    <property type="match status" value="1"/>
</dbReference>
<proteinExistence type="predicted"/>
<reference evidence="3" key="1">
    <citation type="journal article" date="2019" name="Int. J. Syst. Evol. Microbiol.">
        <title>The Global Catalogue of Microorganisms (GCM) 10K type strain sequencing project: providing services to taxonomists for standard genome sequencing and annotation.</title>
        <authorList>
            <consortium name="The Broad Institute Genomics Platform"/>
            <consortium name="The Broad Institute Genome Sequencing Center for Infectious Disease"/>
            <person name="Wu L."/>
            <person name="Ma J."/>
        </authorList>
    </citation>
    <scope>NUCLEOTIDE SEQUENCE [LARGE SCALE GENOMIC DNA]</scope>
    <source>
        <strain evidence="3">KCTC 12848</strain>
    </source>
</reference>
<dbReference type="RefSeq" id="WP_265722729.1">
    <property type="nucleotide sequence ID" value="NZ_JAPIVK010000027.1"/>
</dbReference>
<gene>
    <name evidence="2" type="ORF">ACFSKX_15990</name>
</gene>
<dbReference type="CDD" id="cd02042">
    <property type="entry name" value="ParAB_family"/>
    <property type="match status" value="1"/>
</dbReference>
<feature type="domain" description="AAA" evidence="1">
    <location>
        <begin position="1"/>
        <end position="219"/>
    </location>
</feature>
<dbReference type="PANTHER" id="PTHR13696:SF99">
    <property type="entry name" value="COBYRINIC ACID AC-DIAMIDE SYNTHASE"/>
    <property type="match status" value="1"/>
</dbReference>
<protein>
    <submittedName>
        <fullName evidence="2">ParA family protein</fullName>
    </submittedName>
</protein>
<organism evidence="2 3">
    <name type="scientific">Microbulbifer halophilus</name>
    <dbReference type="NCBI Taxonomy" id="453963"/>
    <lineage>
        <taxon>Bacteria</taxon>
        <taxon>Pseudomonadati</taxon>
        <taxon>Pseudomonadota</taxon>
        <taxon>Gammaproteobacteria</taxon>
        <taxon>Cellvibrionales</taxon>
        <taxon>Microbulbiferaceae</taxon>
        <taxon>Microbulbifer</taxon>
    </lineage>
</organism>